<dbReference type="InterPro" id="IPR051026">
    <property type="entry name" value="PI/PC_transfer"/>
</dbReference>
<dbReference type="SMART" id="SM00516">
    <property type="entry name" value="SEC14"/>
    <property type="match status" value="1"/>
</dbReference>
<evidence type="ECO:0000259" key="1">
    <source>
        <dbReference type="PROSITE" id="PS50191"/>
    </source>
</evidence>
<dbReference type="InterPro" id="IPR036273">
    <property type="entry name" value="CRAL/TRIO_N_dom_sf"/>
</dbReference>
<gene>
    <name evidence="2" type="ORF">DM01DRAFT_1326557</name>
</gene>
<dbReference type="Proteomes" id="UP000242146">
    <property type="component" value="Unassembled WGS sequence"/>
</dbReference>
<organism evidence="2 3">
    <name type="scientific">Hesseltinella vesiculosa</name>
    <dbReference type="NCBI Taxonomy" id="101127"/>
    <lineage>
        <taxon>Eukaryota</taxon>
        <taxon>Fungi</taxon>
        <taxon>Fungi incertae sedis</taxon>
        <taxon>Mucoromycota</taxon>
        <taxon>Mucoromycotina</taxon>
        <taxon>Mucoromycetes</taxon>
        <taxon>Mucorales</taxon>
        <taxon>Cunninghamellaceae</taxon>
        <taxon>Hesseltinella</taxon>
    </lineage>
</organism>
<dbReference type="Pfam" id="PF00650">
    <property type="entry name" value="CRAL_TRIO"/>
    <property type="match status" value="1"/>
</dbReference>
<sequence>MVARQTGDDKLVCIQQLRSQLEEYPPFQDEYLERFLIARSWNVEAAKMQLVASLEWRKENGIDVYPVADGKNNLPVLYPVRGYKSLPDQNLTAQPGVSEAVLRIYRYMGGSCLHKVDKDGCPIYIERLGYHKAKDLAKHTTAEEIYHYHVGCNEFLHRVVMQDCSAAAGRVINRETVIFDCTGMGWHQFHMPAIQLIRTIADVDQKYYPETLNKLFLVNAPGAFVYVWKLVKGWLDPGTISKIKILGSDYKQELLDQIPAENLPTFLGGTCECDHVSGGCVPSQVLKNTEPVVPGQANEQVVTAYNSDIMDRAKTNPDYRGACRFGID</sequence>
<dbReference type="SUPFAM" id="SSF46938">
    <property type="entry name" value="CRAL/TRIO N-terminal domain"/>
    <property type="match status" value="1"/>
</dbReference>
<dbReference type="PANTHER" id="PTHR45657">
    <property type="entry name" value="CRAL-TRIO DOMAIN-CONTAINING PROTEIN YKL091C-RELATED"/>
    <property type="match status" value="1"/>
</dbReference>
<dbReference type="InterPro" id="IPR036865">
    <property type="entry name" value="CRAL-TRIO_dom_sf"/>
</dbReference>
<comment type="caution">
    <text evidence="2">The sequence shown here is derived from an EMBL/GenBank/DDBJ whole genome shotgun (WGS) entry which is preliminary data.</text>
</comment>
<accession>A0A1X2G9F8</accession>
<proteinExistence type="predicted"/>
<keyword evidence="3" id="KW-1185">Reference proteome</keyword>
<evidence type="ECO:0000313" key="2">
    <source>
        <dbReference type="EMBL" id="ORX48323.1"/>
    </source>
</evidence>
<dbReference type="OrthoDB" id="1434354at2759"/>
<dbReference type="PANTHER" id="PTHR45657:SF1">
    <property type="entry name" value="CRAL-TRIO DOMAIN-CONTAINING PROTEIN YKL091C-RELATED"/>
    <property type="match status" value="1"/>
</dbReference>
<dbReference type="CDD" id="cd00170">
    <property type="entry name" value="SEC14"/>
    <property type="match status" value="1"/>
</dbReference>
<dbReference type="AlphaFoldDB" id="A0A1X2G9F8"/>
<dbReference type="EMBL" id="MCGT01000030">
    <property type="protein sequence ID" value="ORX48323.1"/>
    <property type="molecule type" value="Genomic_DNA"/>
</dbReference>
<dbReference type="SUPFAM" id="SSF52087">
    <property type="entry name" value="CRAL/TRIO domain"/>
    <property type="match status" value="1"/>
</dbReference>
<protein>
    <submittedName>
        <fullName evidence="2">CRAL/TRIO domain-containing protein</fullName>
    </submittedName>
</protein>
<dbReference type="Gene3D" id="3.40.525.10">
    <property type="entry name" value="CRAL-TRIO lipid binding domain"/>
    <property type="match status" value="1"/>
</dbReference>
<dbReference type="InterPro" id="IPR001251">
    <property type="entry name" value="CRAL-TRIO_dom"/>
</dbReference>
<feature type="domain" description="CRAL-TRIO" evidence="1">
    <location>
        <begin position="100"/>
        <end position="275"/>
    </location>
</feature>
<name>A0A1X2G9F8_9FUNG</name>
<dbReference type="PROSITE" id="PS50191">
    <property type="entry name" value="CRAL_TRIO"/>
    <property type="match status" value="1"/>
</dbReference>
<reference evidence="2 3" key="1">
    <citation type="submission" date="2016-07" db="EMBL/GenBank/DDBJ databases">
        <title>Pervasive Adenine N6-methylation of Active Genes in Fungi.</title>
        <authorList>
            <consortium name="DOE Joint Genome Institute"/>
            <person name="Mondo S.J."/>
            <person name="Dannebaum R.O."/>
            <person name="Kuo R.C."/>
            <person name="Labutti K."/>
            <person name="Haridas S."/>
            <person name="Kuo A."/>
            <person name="Salamov A."/>
            <person name="Ahrendt S.R."/>
            <person name="Lipzen A."/>
            <person name="Sullivan W."/>
            <person name="Andreopoulos W.B."/>
            <person name="Clum A."/>
            <person name="Lindquist E."/>
            <person name="Daum C."/>
            <person name="Ramamoorthy G.K."/>
            <person name="Gryganskyi A."/>
            <person name="Culley D."/>
            <person name="Magnuson J.K."/>
            <person name="James T.Y."/>
            <person name="O'Malley M.A."/>
            <person name="Stajich J.E."/>
            <person name="Spatafora J.W."/>
            <person name="Visel A."/>
            <person name="Grigoriev I.V."/>
        </authorList>
    </citation>
    <scope>NUCLEOTIDE SEQUENCE [LARGE SCALE GENOMIC DNA]</scope>
    <source>
        <strain evidence="2 3">NRRL 3301</strain>
    </source>
</reference>
<evidence type="ECO:0000313" key="3">
    <source>
        <dbReference type="Proteomes" id="UP000242146"/>
    </source>
</evidence>
<dbReference type="STRING" id="101127.A0A1X2G9F8"/>